<name>A0AA48RD47_9ZZZZ</name>
<dbReference type="InterPro" id="IPR017853">
    <property type="entry name" value="GH"/>
</dbReference>
<protein>
    <recommendedName>
        <fullName evidence="2">Glycoside hydrolase</fullName>
    </recommendedName>
</protein>
<organism evidence="1">
    <name type="scientific">freshwater sediment metagenome</name>
    <dbReference type="NCBI Taxonomy" id="556182"/>
    <lineage>
        <taxon>unclassified sequences</taxon>
        <taxon>metagenomes</taxon>
        <taxon>ecological metagenomes</taxon>
    </lineage>
</organism>
<gene>
    <name evidence="1" type="ORF">AMST5_00793</name>
</gene>
<evidence type="ECO:0008006" key="2">
    <source>
        <dbReference type="Google" id="ProtNLM"/>
    </source>
</evidence>
<dbReference type="SUPFAM" id="SSF51445">
    <property type="entry name" value="(Trans)glycosidases"/>
    <property type="match status" value="1"/>
</dbReference>
<proteinExistence type="predicted"/>
<sequence length="421" mass="47364">MFRSFFLAGFEGSTGYNRHGEWFDQVAATGHDRNVEIDYRDIAEHNLLAARETVRWPLVDIAGRHDFTTLIPFIEAAKRRRVDIIWDLFHYGFPKDVDLWSNAFPRRFADYCYAVAHFIVSRSDGPHVFTPINEPSFMAYAAGEKGLFAPHVTGRGWELKVALARAAIGGIDAIRAACPRARFINVDPLCRVVAPSDRPDLEAEAEDFNHRLVFQSWDMLCGRLLPELGGSPAHLDIVGVNYYWTNQWELNAAPDAAGVIPPLASTDPRRAPLESLIRSVCARYRRDVMITETSHIGDNRGPWLLEVVQAAETLLREGAPLRGVCLYPILGMPEWHQREIWTPMGLWDPVCHKDPGAGRSVCEPMLAALRSAGKLEALHRQATAQVRRLTVPLSPGDLRSCARRDRGHIENAHAYGRARRH</sequence>
<accession>A0AA48RD47</accession>
<dbReference type="EMBL" id="OY288114">
    <property type="protein sequence ID" value="CAJ0855007.1"/>
    <property type="molecule type" value="Genomic_DNA"/>
</dbReference>
<reference evidence="1" key="1">
    <citation type="submission" date="2023-07" db="EMBL/GenBank/DDBJ databases">
        <authorList>
            <person name="Pelsma A.J. K."/>
        </authorList>
    </citation>
    <scope>NUCLEOTIDE SEQUENCE</scope>
</reference>
<dbReference type="Gene3D" id="3.20.20.80">
    <property type="entry name" value="Glycosidases"/>
    <property type="match status" value="1"/>
</dbReference>
<dbReference type="AlphaFoldDB" id="A0AA48RD47"/>
<evidence type="ECO:0000313" key="1">
    <source>
        <dbReference type="EMBL" id="CAJ0855007.1"/>
    </source>
</evidence>